<comment type="subcellular location">
    <subcellularLocation>
        <location evidence="1">Nucleus</location>
    </subcellularLocation>
</comment>
<dbReference type="GO" id="GO:0000978">
    <property type="term" value="F:RNA polymerase II cis-regulatory region sequence-specific DNA binding"/>
    <property type="evidence" value="ECO:0007669"/>
    <property type="project" value="TreeGrafter"/>
</dbReference>
<dbReference type="InterPro" id="IPR004827">
    <property type="entry name" value="bZIP"/>
</dbReference>
<name>A0A7E4V9G7_PANRE</name>
<keyword evidence="3" id="KW-0238">DNA-binding</keyword>
<dbReference type="GO" id="GO:0005634">
    <property type="term" value="C:nucleus"/>
    <property type="evidence" value="ECO:0007669"/>
    <property type="project" value="UniProtKB-SubCell"/>
</dbReference>
<reference evidence="9" key="2">
    <citation type="submission" date="2020-10" db="UniProtKB">
        <authorList>
            <consortium name="WormBaseParasite"/>
        </authorList>
    </citation>
    <scope>IDENTIFICATION</scope>
</reference>
<keyword evidence="2" id="KW-0805">Transcription regulation</keyword>
<evidence type="ECO:0000313" key="8">
    <source>
        <dbReference type="Proteomes" id="UP000492821"/>
    </source>
</evidence>
<protein>
    <submittedName>
        <fullName evidence="9">BZIP domain-containing protein</fullName>
    </submittedName>
</protein>
<dbReference type="PANTHER" id="PTHR11988:SF27">
    <property type="entry name" value="GH27708P"/>
    <property type="match status" value="1"/>
</dbReference>
<dbReference type="GO" id="GO:0000981">
    <property type="term" value="F:DNA-binding transcription factor activity, RNA polymerase II-specific"/>
    <property type="evidence" value="ECO:0007669"/>
    <property type="project" value="TreeGrafter"/>
</dbReference>
<dbReference type="PANTHER" id="PTHR11988">
    <property type="entry name" value="THYROTROPH EMBRYONIC FACTOR RELATED"/>
    <property type="match status" value="1"/>
</dbReference>
<keyword evidence="5" id="KW-0539">Nucleus</keyword>
<evidence type="ECO:0000256" key="2">
    <source>
        <dbReference type="ARBA" id="ARBA00023015"/>
    </source>
</evidence>
<dbReference type="Gene3D" id="1.20.5.170">
    <property type="match status" value="1"/>
</dbReference>
<dbReference type="InterPro" id="IPR040223">
    <property type="entry name" value="PAR_bZIP"/>
</dbReference>
<feature type="compositionally biased region" description="Basic and acidic residues" evidence="6">
    <location>
        <begin position="86"/>
        <end position="122"/>
    </location>
</feature>
<proteinExistence type="predicted"/>
<evidence type="ECO:0000256" key="3">
    <source>
        <dbReference type="ARBA" id="ARBA00023125"/>
    </source>
</evidence>
<dbReference type="SUPFAM" id="SSF57959">
    <property type="entry name" value="Leucine zipper domain"/>
    <property type="match status" value="1"/>
</dbReference>
<evidence type="ECO:0000256" key="4">
    <source>
        <dbReference type="ARBA" id="ARBA00023163"/>
    </source>
</evidence>
<evidence type="ECO:0000256" key="6">
    <source>
        <dbReference type="SAM" id="MobiDB-lite"/>
    </source>
</evidence>
<organism evidence="8 9">
    <name type="scientific">Panagrellus redivivus</name>
    <name type="common">Microworm</name>
    <dbReference type="NCBI Taxonomy" id="6233"/>
    <lineage>
        <taxon>Eukaryota</taxon>
        <taxon>Metazoa</taxon>
        <taxon>Ecdysozoa</taxon>
        <taxon>Nematoda</taxon>
        <taxon>Chromadorea</taxon>
        <taxon>Rhabditida</taxon>
        <taxon>Tylenchina</taxon>
        <taxon>Panagrolaimomorpha</taxon>
        <taxon>Panagrolaimoidea</taxon>
        <taxon>Panagrolaimidae</taxon>
        <taxon>Panagrellus</taxon>
    </lineage>
</organism>
<dbReference type="AlphaFoldDB" id="A0A7E4V9G7"/>
<evidence type="ECO:0000256" key="5">
    <source>
        <dbReference type="ARBA" id="ARBA00023242"/>
    </source>
</evidence>
<sequence length="166" mass="19186">MVFWQDYSSNQNYSPQTSYAAASLFSNPNFIPSETDMKNINSHQFALAAKMTFGQQSYPTAYMDPSSMNTPPQCGSHPPTKKKPRPVPEEEKTNAYRDRRNKNNESAKKSREARRQKEKQKDDMINMLKQQVLQLQQQLMQIQNYQHLMMSSMSSTSTNSSPPQMY</sequence>
<dbReference type="Pfam" id="PF07716">
    <property type="entry name" value="bZIP_2"/>
    <property type="match status" value="1"/>
</dbReference>
<evidence type="ECO:0000256" key="1">
    <source>
        <dbReference type="ARBA" id="ARBA00004123"/>
    </source>
</evidence>
<dbReference type="Proteomes" id="UP000492821">
    <property type="component" value="Unassembled WGS sequence"/>
</dbReference>
<dbReference type="InterPro" id="IPR046347">
    <property type="entry name" value="bZIP_sf"/>
</dbReference>
<evidence type="ECO:0000313" key="9">
    <source>
        <dbReference type="WBParaSite" id="Pan_g18202.t1"/>
    </source>
</evidence>
<reference evidence="8" key="1">
    <citation type="journal article" date="2013" name="Genetics">
        <title>The draft genome and transcriptome of Panagrellus redivivus are shaped by the harsh demands of a free-living lifestyle.</title>
        <authorList>
            <person name="Srinivasan J."/>
            <person name="Dillman A.R."/>
            <person name="Macchietto M.G."/>
            <person name="Heikkinen L."/>
            <person name="Lakso M."/>
            <person name="Fracchia K.M."/>
            <person name="Antoshechkin I."/>
            <person name="Mortazavi A."/>
            <person name="Wong G."/>
            <person name="Sternberg P.W."/>
        </authorList>
    </citation>
    <scope>NUCLEOTIDE SEQUENCE [LARGE SCALE GENOMIC DNA]</scope>
    <source>
        <strain evidence="8">MT8872</strain>
    </source>
</reference>
<feature type="domain" description="BZIP" evidence="7">
    <location>
        <begin position="92"/>
        <end position="143"/>
    </location>
</feature>
<evidence type="ECO:0000259" key="7">
    <source>
        <dbReference type="Pfam" id="PF07716"/>
    </source>
</evidence>
<keyword evidence="4" id="KW-0804">Transcription</keyword>
<feature type="region of interest" description="Disordered" evidence="6">
    <location>
        <begin position="60"/>
        <end position="122"/>
    </location>
</feature>
<keyword evidence="8" id="KW-1185">Reference proteome</keyword>
<accession>A0A7E4V9G7</accession>
<dbReference type="WBParaSite" id="Pan_g18202.t1">
    <property type="protein sequence ID" value="Pan_g18202.t1"/>
    <property type="gene ID" value="Pan_g18202"/>
</dbReference>